<dbReference type="Pfam" id="PF14032">
    <property type="entry name" value="PknH_C"/>
    <property type="match status" value="1"/>
</dbReference>
<dbReference type="Proteomes" id="UP000093985">
    <property type="component" value="Unassembled WGS sequence"/>
</dbReference>
<name>A0A1A2EYH8_MYCSD</name>
<dbReference type="AlphaFoldDB" id="A0A1A2EYH8"/>
<reference evidence="3" key="1">
    <citation type="submission" date="2016-06" db="EMBL/GenBank/DDBJ databases">
        <authorList>
            <person name="Sutton G."/>
            <person name="Brinkac L."/>
            <person name="Sanka R."/>
            <person name="Adams M."/>
            <person name="Lau E."/>
            <person name="Mehaffy C."/>
            <person name="Tameris M."/>
            <person name="Hatherill M."/>
            <person name="Hanekom W."/>
            <person name="Mahomed H."/>
            <person name="Mcshane H."/>
        </authorList>
    </citation>
    <scope>NUCLEOTIDE SEQUENCE [LARGE SCALE GENOMIC DNA]</scope>
    <source>
        <strain evidence="3">852014-51077_SCH5608930-a</strain>
    </source>
</reference>
<dbReference type="InterPro" id="IPR026954">
    <property type="entry name" value="PknH-like_Extracell"/>
</dbReference>
<comment type="caution">
    <text evidence="2">The sequence shown here is derived from an EMBL/GenBank/DDBJ whole genome shotgun (WGS) entry which is preliminary data.</text>
</comment>
<accession>A0A1A2EYH8</accession>
<gene>
    <name evidence="2" type="ORF">A5771_00970</name>
</gene>
<dbReference type="InterPro" id="IPR038232">
    <property type="entry name" value="PknH-like_Extracell_sf"/>
</dbReference>
<evidence type="ECO:0000313" key="2">
    <source>
        <dbReference type="EMBL" id="OBG09881.1"/>
    </source>
</evidence>
<evidence type="ECO:0000259" key="1">
    <source>
        <dbReference type="Pfam" id="PF14032"/>
    </source>
</evidence>
<feature type="domain" description="PknH-like extracellular" evidence="1">
    <location>
        <begin position="61"/>
        <end position="248"/>
    </location>
</feature>
<organism evidence="2 3">
    <name type="scientific">Mycolicibacter sinensis (strain JDM601)</name>
    <name type="common">Mycobacterium sinense</name>
    <dbReference type="NCBI Taxonomy" id="875328"/>
    <lineage>
        <taxon>Bacteria</taxon>
        <taxon>Bacillati</taxon>
        <taxon>Actinomycetota</taxon>
        <taxon>Actinomycetes</taxon>
        <taxon>Mycobacteriales</taxon>
        <taxon>Mycobacteriaceae</taxon>
        <taxon>Mycolicibacter</taxon>
    </lineage>
</organism>
<evidence type="ECO:0000313" key="3">
    <source>
        <dbReference type="Proteomes" id="UP000093985"/>
    </source>
</evidence>
<protein>
    <recommendedName>
        <fullName evidence="1">PknH-like extracellular domain-containing protein</fullName>
    </recommendedName>
</protein>
<dbReference type="Gene3D" id="3.40.1000.70">
    <property type="entry name" value="PknH-like extracellular domain"/>
    <property type="match status" value="1"/>
</dbReference>
<sequence>MPPGPSPHGNRRLIWVLLGLVCVLTVAAVVLAVNVVGGGRHGSAQSSATSSSATSSAQAPVPVSALEGLLPAKEVVSSAASDPGIGLVTDGAAIDTDAMVDADCQGIASVAGPVYAGSGWTAIRWQRWNSPAEPDPPNWVHQAMVSVTSYPQAEAARTFYTKQSAAWHKCSGRNINFRIAAVKDSPDQFWSVGAITDSDGVLKTTLIREGGGGWSCQHTLSVRNNIVVRVSACGYTDSAAAAQTILDSLNQKIDAAA</sequence>
<proteinExistence type="predicted"/>
<dbReference type="EMBL" id="LZIN01000013">
    <property type="protein sequence ID" value="OBG09881.1"/>
    <property type="molecule type" value="Genomic_DNA"/>
</dbReference>